<dbReference type="SUPFAM" id="SSF53850">
    <property type="entry name" value="Periplasmic binding protein-like II"/>
    <property type="match status" value="1"/>
</dbReference>
<sequence length="365" mass="40624">MSTRKRFRAGTAVLVAALTTAVTPLASAAPPAAPESAQLAALYENAKREGGTLTVYAGGDVPRGQDAVAAAFGNRFPGLKVDIKVDLSKDLVPRIDNELARGDLKADIAHIQLSNDLERWKREGRLLRYKPVGWDRIYPQFKDDGYITGMNVFAFANVVRADLPNPPVEARDYLRPELKDKLVLTYPNDDDAVLWQFQQLVAKYGWGYFDALRAQNPNWIRGTRPAANQVAAGAGQATFTAVGALNQPAGSTVTFSVPKQDRFLSWAQSASILKQAKHPETAKLYLSWLSSKEYQDNSLIQWSVRDDVRAKNGWGTIFDYPNTDPTAFPRWLRDRAEVERFRNQITHYLGAPKGDSPTKETFPDR</sequence>
<proteinExistence type="predicted"/>
<comment type="caution">
    <text evidence="3">The sequence shown here is derived from an EMBL/GenBank/DDBJ whole genome shotgun (WGS) entry which is preliminary data.</text>
</comment>
<feature type="chain" id="PRO_5047448016" evidence="2">
    <location>
        <begin position="29"/>
        <end position="365"/>
    </location>
</feature>
<dbReference type="PANTHER" id="PTHR30006:SF2">
    <property type="entry name" value="ABC TRANSPORTER SUBSTRATE-BINDING PROTEIN"/>
    <property type="match status" value="1"/>
</dbReference>
<name>A0ABS5AQR0_9PSEU</name>
<evidence type="ECO:0000256" key="2">
    <source>
        <dbReference type="SAM" id="SignalP"/>
    </source>
</evidence>
<feature type="signal peptide" evidence="2">
    <location>
        <begin position="1"/>
        <end position="28"/>
    </location>
</feature>
<keyword evidence="4" id="KW-1185">Reference proteome</keyword>
<dbReference type="Pfam" id="PF13531">
    <property type="entry name" value="SBP_bac_11"/>
    <property type="match status" value="1"/>
</dbReference>
<gene>
    <name evidence="3" type="ORF">JOF53_007781</name>
</gene>
<dbReference type="RefSeq" id="WP_158103612.1">
    <property type="nucleotide sequence ID" value="NZ_JAGIOO010000001.1"/>
</dbReference>
<accession>A0ABS5AQR0</accession>
<organism evidence="3 4">
    <name type="scientific">Crossiella equi</name>
    <dbReference type="NCBI Taxonomy" id="130796"/>
    <lineage>
        <taxon>Bacteria</taxon>
        <taxon>Bacillati</taxon>
        <taxon>Actinomycetota</taxon>
        <taxon>Actinomycetes</taxon>
        <taxon>Pseudonocardiales</taxon>
        <taxon>Pseudonocardiaceae</taxon>
        <taxon>Crossiella</taxon>
    </lineage>
</organism>
<dbReference type="Gene3D" id="3.40.190.10">
    <property type="entry name" value="Periplasmic binding protein-like II"/>
    <property type="match status" value="2"/>
</dbReference>
<evidence type="ECO:0000313" key="3">
    <source>
        <dbReference type="EMBL" id="MBP2478909.1"/>
    </source>
</evidence>
<dbReference type="Proteomes" id="UP001519363">
    <property type="component" value="Unassembled WGS sequence"/>
</dbReference>
<evidence type="ECO:0000313" key="4">
    <source>
        <dbReference type="Proteomes" id="UP001519363"/>
    </source>
</evidence>
<protein>
    <submittedName>
        <fullName evidence="3">ABC-type Fe3+ transport system substrate-binding protein</fullName>
    </submittedName>
</protein>
<reference evidence="3 4" key="1">
    <citation type="submission" date="2021-03" db="EMBL/GenBank/DDBJ databases">
        <title>Sequencing the genomes of 1000 actinobacteria strains.</title>
        <authorList>
            <person name="Klenk H.-P."/>
        </authorList>
    </citation>
    <scope>NUCLEOTIDE SEQUENCE [LARGE SCALE GENOMIC DNA]</scope>
    <source>
        <strain evidence="3 4">DSM 44580</strain>
    </source>
</reference>
<keyword evidence="1 2" id="KW-0732">Signal</keyword>
<dbReference type="PROSITE" id="PS51318">
    <property type="entry name" value="TAT"/>
    <property type="match status" value="1"/>
</dbReference>
<evidence type="ECO:0000256" key="1">
    <source>
        <dbReference type="ARBA" id="ARBA00022729"/>
    </source>
</evidence>
<dbReference type="EMBL" id="JAGIOO010000001">
    <property type="protein sequence ID" value="MBP2478909.1"/>
    <property type="molecule type" value="Genomic_DNA"/>
</dbReference>
<dbReference type="PANTHER" id="PTHR30006">
    <property type="entry name" value="THIAMINE-BINDING PERIPLASMIC PROTEIN-RELATED"/>
    <property type="match status" value="1"/>
</dbReference>
<dbReference type="InterPro" id="IPR006311">
    <property type="entry name" value="TAT_signal"/>
</dbReference>